<evidence type="ECO:0000313" key="1">
    <source>
        <dbReference type="EMBL" id="QNU66746.1"/>
    </source>
</evidence>
<dbReference type="Pfam" id="PF11655">
    <property type="entry name" value="DUF2589"/>
    <property type="match status" value="1"/>
</dbReference>
<keyword evidence="2" id="KW-1185">Reference proteome</keyword>
<dbReference type="RefSeq" id="WP_137698933.1">
    <property type="nucleotide sequence ID" value="NZ_CP061336.1"/>
</dbReference>
<name>A0A4U7J8B7_9FIRM</name>
<evidence type="ECO:0000313" key="2">
    <source>
        <dbReference type="Proteomes" id="UP000306409"/>
    </source>
</evidence>
<dbReference type="Proteomes" id="UP000306409">
    <property type="component" value="Chromosome"/>
</dbReference>
<dbReference type="EMBL" id="CP061336">
    <property type="protein sequence ID" value="QNU66746.1"/>
    <property type="molecule type" value="Genomic_DNA"/>
</dbReference>
<accession>A0A4U7J8B7</accession>
<dbReference type="AlphaFoldDB" id="A0A4U7J8B7"/>
<protein>
    <submittedName>
        <fullName evidence="1">DUF2589 domain-containing protein</fullName>
    </submittedName>
</protein>
<dbReference type="OrthoDB" id="2080750at2"/>
<gene>
    <name evidence="1" type="ORF">EHE19_018205</name>
</gene>
<dbReference type="InterPro" id="IPR024510">
    <property type="entry name" value="DUF2589"/>
</dbReference>
<reference evidence="1 2" key="1">
    <citation type="submission" date="2020-09" db="EMBL/GenBank/DDBJ databases">
        <title>Characterization and genome sequencing of Ruminiclostridium sp. nov. MA18.</title>
        <authorList>
            <person name="Rettenmaier R."/>
            <person name="Kowollik M.-L."/>
            <person name="Liebl W."/>
            <person name="Zverlov V."/>
        </authorList>
    </citation>
    <scope>NUCLEOTIDE SEQUENCE [LARGE SCALE GENOMIC DNA]</scope>
    <source>
        <strain evidence="1 2">MA18</strain>
    </source>
</reference>
<dbReference type="KEGG" id="rher:EHE19_018205"/>
<proteinExistence type="predicted"/>
<organism evidence="1 2">
    <name type="scientific">Ruminiclostridium herbifermentans</name>
    <dbReference type="NCBI Taxonomy" id="2488810"/>
    <lineage>
        <taxon>Bacteria</taxon>
        <taxon>Bacillati</taxon>
        <taxon>Bacillota</taxon>
        <taxon>Clostridia</taxon>
        <taxon>Eubacteriales</taxon>
        <taxon>Oscillospiraceae</taxon>
        <taxon>Ruminiclostridium</taxon>
    </lineage>
</organism>
<sequence length="301" mass="33766">MSKNVQSDDGGTDKDKAKANTKVNTTENTKKNAAIMDSKFIPLDDLVYAPIHALAISNQKLRADIVDAIRNMGVSKQDGQDEVIHLKNINIAYEQVRSEGDDGYSVDNLKVQVPLLSIIPITNLAVEKAEIDFSTEIKIVDNPKEEERKIVARICSPAQRESDFLPRVSYKLNISSIPATEGILRLTDALNSSQVAKKIDSTPVAVSGDLGSEEQKNIVLETMKLKAKISRLKQLHQKISDTITEQEKLHKNSKNALKEGTYDLDRDNYMMAQSKIINRIMEYQKKIIDMEISYGLDKEYE</sequence>